<evidence type="ECO:0000256" key="7">
    <source>
        <dbReference type="PIRNR" id="PIRNR002756"/>
    </source>
</evidence>
<dbReference type="PANTHER" id="PTHR42996">
    <property type="entry name" value="PHOSPHATE-BINDING PROTEIN PSTS"/>
    <property type="match status" value="1"/>
</dbReference>
<dbReference type="PIRSF" id="PIRSF002756">
    <property type="entry name" value="PstS"/>
    <property type="match status" value="1"/>
</dbReference>
<dbReference type="CDD" id="cd13565">
    <property type="entry name" value="PBP2_PstS"/>
    <property type="match status" value="1"/>
</dbReference>
<feature type="signal peptide" evidence="8">
    <location>
        <begin position="1"/>
        <end position="19"/>
    </location>
</feature>
<evidence type="ECO:0000256" key="6">
    <source>
        <dbReference type="ARBA" id="ARBA00022592"/>
    </source>
</evidence>
<dbReference type="PANTHER" id="PTHR42996:SF1">
    <property type="entry name" value="PHOSPHATE-BINDING PROTEIN PSTS"/>
    <property type="match status" value="1"/>
</dbReference>
<proteinExistence type="inferred from homology"/>
<evidence type="ECO:0000256" key="8">
    <source>
        <dbReference type="SAM" id="SignalP"/>
    </source>
</evidence>
<protein>
    <recommendedName>
        <fullName evidence="4 7">Phosphate-binding protein PstS</fullName>
    </recommendedName>
</protein>
<comment type="similarity">
    <text evidence="2 7">Belongs to the PstS family.</text>
</comment>
<dbReference type="InterPro" id="IPR005673">
    <property type="entry name" value="ABC_phos-bd_PstS"/>
</dbReference>
<evidence type="ECO:0000313" key="10">
    <source>
        <dbReference type="EMBL" id="GJD94158.1"/>
    </source>
</evidence>
<evidence type="ECO:0000313" key="11">
    <source>
        <dbReference type="Proteomes" id="UP001055125"/>
    </source>
</evidence>
<keyword evidence="11" id="KW-1185">Reference proteome</keyword>
<keyword evidence="8" id="KW-0732">Signal</keyword>
<feature type="chain" id="PRO_5047243511" description="Phosphate-binding protein PstS" evidence="8">
    <location>
        <begin position="20"/>
        <end position="345"/>
    </location>
</feature>
<reference evidence="10" key="1">
    <citation type="journal article" date="2021" name="Front. Microbiol.">
        <title>Comprehensive Comparative Genomics and Phenotyping of Methylobacterium Species.</title>
        <authorList>
            <person name="Alessa O."/>
            <person name="Ogura Y."/>
            <person name="Fujitani Y."/>
            <person name="Takami H."/>
            <person name="Hayashi T."/>
            <person name="Sahin N."/>
            <person name="Tani A."/>
        </authorList>
    </citation>
    <scope>NUCLEOTIDE SEQUENCE</scope>
    <source>
        <strain evidence="10">DSM 19015</strain>
    </source>
</reference>
<comment type="subunit">
    <text evidence="3 7">The complex is composed of two ATP-binding proteins (PstB), two transmembrane proteins (PstC and PstA) and a solute-binding protein (PstS).</text>
</comment>
<evidence type="ECO:0000256" key="5">
    <source>
        <dbReference type="ARBA" id="ARBA00022448"/>
    </source>
</evidence>
<dbReference type="EMBL" id="BPQP01000019">
    <property type="protein sequence ID" value="GJD94158.1"/>
    <property type="molecule type" value="Genomic_DNA"/>
</dbReference>
<organism evidence="10 11">
    <name type="scientific">Methylobacterium iners</name>
    <dbReference type="NCBI Taxonomy" id="418707"/>
    <lineage>
        <taxon>Bacteria</taxon>
        <taxon>Pseudomonadati</taxon>
        <taxon>Pseudomonadota</taxon>
        <taxon>Alphaproteobacteria</taxon>
        <taxon>Hyphomicrobiales</taxon>
        <taxon>Methylobacteriaceae</taxon>
        <taxon>Methylobacterium</taxon>
    </lineage>
</organism>
<evidence type="ECO:0000259" key="9">
    <source>
        <dbReference type="Pfam" id="PF12849"/>
    </source>
</evidence>
<dbReference type="Proteomes" id="UP001055125">
    <property type="component" value="Unassembled WGS sequence"/>
</dbReference>
<evidence type="ECO:0000256" key="1">
    <source>
        <dbReference type="ARBA" id="ARBA00002841"/>
    </source>
</evidence>
<keyword evidence="5 7" id="KW-0813">Transport</keyword>
<dbReference type="SUPFAM" id="SSF53850">
    <property type="entry name" value="Periplasmic binding protein-like II"/>
    <property type="match status" value="1"/>
</dbReference>
<name>A0ABQ4RX06_9HYPH</name>
<accession>A0ABQ4RX06</accession>
<dbReference type="Pfam" id="PF12849">
    <property type="entry name" value="PBP_like_2"/>
    <property type="match status" value="1"/>
</dbReference>
<comment type="caution">
    <text evidence="10">The sequence shown here is derived from an EMBL/GenBank/DDBJ whole genome shotgun (WGS) entry which is preliminary data.</text>
</comment>
<keyword evidence="6 7" id="KW-0592">Phosphate transport</keyword>
<evidence type="ECO:0000256" key="3">
    <source>
        <dbReference type="ARBA" id="ARBA00011529"/>
    </source>
</evidence>
<dbReference type="RefSeq" id="WP_238243345.1">
    <property type="nucleotide sequence ID" value="NZ_BPQP01000019.1"/>
</dbReference>
<dbReference type="NCBIfam" id="TIGR00975">
    <property type="entry name" value="3a0107s03"/>
    <property type="match status" value="1"/>
</dbReference>
<dbReference type="InterPro" id="IPR050962">
    <property type="entry name" value="Phosphate-bind_PstS"/>
</dbReference>
<dbReference type="InterPro" id="IPR024370">
    <property type="entry name" value="PBP_domain"/>
</dbReference>
<comment type="function">
    <text evidence="1 7">Part of the ABC transporter complex PstSACB involved in phosphate import.</text>
</comment>
<reference evidence="10" key="2">
    <citation type="submission" date="2021-08" db="EMBL/GenBank/DDBJ databases">
        <authorList>
            <person name="Tani A."/>
            <person name="Ola A."/>
            <person name="Ogura Y."/>
            <person name="Katsura K."/>
            <person name="Hayashi T."/>
        </authorList>
    </citation>
    <scope>NUCLEOTIDE SEQUENCE</scope>
    <source>
        <strain evidence="10">DSM 19015</strain>
    </source>
</reference>
<sequence length="345" mass="36385">MRALIVATLLLAVCGPAAAQTIRGAGSTFVQPLLARWSQDWLRAQRDAEFQPIAAGLDYEPVGSQAGVMRLRDRGVDFAATEQPLSRDELDRFGLLQFPIAVGGVVAAVNVPGIDGNRLRLTGAVLAEIYRGRIRTWDDPAIRALNPDLALPSAAIAPVRRLDGSGTTAVFTAYLAAQAPAWRTEIGEGLTVAWPAGAAAKGNDGVADAVRRTRFSLGYMDYGSARRAGLAVVALRNREGRWARPEPASFAAAAQSADWRASPGFAVSLVDAPGETTYPLVAAIFAVVPADGAASAGRRAATAFFDWSFDNGALRAAELGFVPLPAPLVKQVRGAWSPELRTGAR</sequence>
<gene>
    <name evidence="10" type="primary">pstS_2</name>
    <name evidence="10" type="ORF">OCOJLMKI_1360</name>
</gene>
<dbReference type="Gene3D" id="3.40.190.10">
    <property type="entry name" value="Periplasmic binding protein-like II"/>
    <property type="match status" value="2"/>
</dbReference>
<evidence type="ECO:0000256" key="2">
    <source>
        <dbReference type="ARBA" id="ARBA00008725"/>
    </source>
</evidence>
<feature type="domain" description="PBP" evidence="9">
    <location>
        <begin position="17"/>
        <end position="310"/>
    </location>
</feature>
<evidence type="ECO:0000256" key="4">
    <source>
        <dbReference type="ARBA" id="ARBA00021889"/>
    </source>
</evidence>